<protein>
    <submittedName>
        <fullName evidence="1">Uncharacterized protein</fullName>
    </submittedName>
</protein>
<dbReference type="EMBL" id="VEVO01000018">
    <property type="protein sequence ID" value="KAF0027180.1"/>
    <property type="molecule type" value="Genomic_DNA"/>
</dbReference>
<dbReference type="Proteomes" id="UP000438429">
    <property type="component" value="Unassembled WGS sequence"/>
</dbReference>
<evidence type="ECO:0000313" key="2">
    <source>
        <dbReference type="Proteomes" id="UP000438429"/>
    </source>
</evidence>
<gene>
    <name evidence="1" type="ORF">F2P81_019921</name>
</gene>
<reference evidence="1 2" key="1">
    <citation type="submission" date="2019-06" db="EMBL/GenBank/DDBJ databases">
        <title>Draft genomes of female and male turbot (Scophthalmus maximus).</title>
        <authorList>
            <person name="Xu H."/>
            <person name="Xu X.-W."/>
            <person name="Shao C."/>
            <person name="Chen S."/>
        </authorList>
    </citation>
    <scope>NUCLEOTIDE SEQUENCE [LARGE SCALE GENOMIC DNA]</scope>
    <source>
        <strain evidence="1">Ysfricsl-2016a</strain>
        <tissue evidence="1">Blood</tissue>
    </source>
</reference>
<comment type="caution">
    <text evidence="1">The sequence shown here is derived from an EMBL/GenBank/DDBJ whole genome shotgun (WGS) entry which is preliminary data.</text>
</comment>
<proteinExistence type="predicted"/>
<organism evidence="1 2">
    <name type="scientific">Scophthalmus maximus</name>
    <name type="common">Turbot</name>
    <name type="synonym">Psetta maxima</name>
    <dbReference type="NCBI Taxonomy" id="52904"/>
    <lineage>
        <taxon>Eukaryota</taxon>
        <taxon>Metazoa</taxon>
        <taxon>Chordata</taxon>
        <taxon>Craniata</taxon>
        <taxon>Vertebrata</taxon>
        <taxon>Euteleostomi</taxon>
        <taxon>Actinopterygii</taxon>
        <taxon>Neopterygii</taxon>
        <taxon>Teleostei</taxon>
        <taxon>Neoteleostei</taxon>
        <taxon>Acanthomorphata</taxon>
        <taxon>Carangaria</taxon>
        <taxon>Pleuronectiformes</taxon>
        <taxon>Pleuronectoidei</taxon>
        <taxon>Scophthalmidae</taxon>
        <taxon>Scophthalmus</taxon>
    </lineage>
</organism>
<name>A0A6A4S6K5_SCOMX</name>
<dbReference type="AlphaFoldDB" id="A0A6A4S6K5"/>
<accession>A0A6A4S6K5</accession>
<evidence type="ECO:0000313" key="1">
    <source>
        <dbReference type="EMBL" id="KAF0027180.1"/>
    </source>
</evidence>
<sequence length="67" mass="7688">MTASPCLRLYILENAEQTNKKYTMDPKSQLSRVYNPVRPENSEQAVAEKVFCFSESLTPVSPKQTYE</sequence>